<reference evidence="13 14" key="1">
    <citation type="journal article" date="2018" name="ISME J.">
        <title>Endosymbiont genomes yield clues of tubeworm success.</title>
        <authorList>
            <person name="Li Y."/>
            <person name="Liles M.R."/>
            <person name="Halanych K.M."/>
        </authorList>
    </citation>
    <scope>NUCLEOTIDE SEQUENCE [LARGE SCALE GENOMIC DNA]</scope>
    <source>
        <strain evidence="13">A1464</strain>
    </source>
</reference>
<dbReference type="Gene3D" id="3.30.230.10">
    <property type="match status" value="1"/>
</dbReference>
<evidence type="ECO:0000259" key="12">
    <source>
        <dbReference type="Pfam" id="PF08544"/>
    </source>
</evidence>
<organism evidence="13 14">
    <name type="scientific">endosymbiont of Galathealinum brachiosum</name>
    <dbReference type="NCBI Taxonomy" id="2200906"/>
    <lineage>
        <taxon>Bacteria</taxon>
        <taxon>Pseudomonadati</taxon>
        <taxon>Pseudomonadota</taxon>
        <taxon>Gammaproteobacteria</taxon>
        <taxon>sulfur-oxidizing symbionts</taxon>
    </lineage>
</organism>
<dbReference type="InterPro" id="IPR006204">
    <property type="entry name" value="GHMP_kinase_N_dom"/>
</dbReference>
<feature type="domain" description="GHMP kinase C-terminal" evidence="12">
    <location>
        <begin position="213"/>
        <end position="271"/>
    </location>
</feature>
<evidence type="ECO:0000256" key="1">
    <source>
        <dbReference type="ARBA" id="ARBA00009684"/>
    </source>
</evidence>
<keyword evidence="4 10" id="KW-0808">Transferase</keyword>
<feature type="active site" evidence="10">
    <location>
        <position position="12"/>
    </location>
</feature>
<comment type="function">
    <text evidence="10">Catalyzes the phosphorylation of the position 2 hydroxy group of 4-diphosphocytidyl-2C-methyl-D-erythritol.</text>
</comment>
<evidence type="ECO:0000256" key="10">
    <source>
        <dbReference type="HAMAP-Rule" id="MF_00061"/>
    </source>
</evidence>
<dbReference type="Pfam" id="PF08544">
    <property type="entry name" value="GHMP_kinases_C"/>
    <property type="match status" value="1"/>
</dbReference>
<evidence type="ECO:0000256" key="9">
    <source>
        <dbReference type="ARBA" id="ARBA00032554"/>
    </source>
</evidence>
<evidence type="ECO:0000256" key="7">
    <source>
        <dbReference type="ARBA" id="ARBA00022840"/>
    </source>
</evidence>
<keyword evidence="6 10" id="KW-0418">Kinase</keyword>
<dbReference type="Pfam" id="PF00288">
    <property type="entry name" value="GHMP_kinases_N"/>
    <property type="match status" value="1"/>
</dbReference>
<name>A0A370DAW1_9GAMM</name>
<evidence type="ECO:0000256" key="3">
    <source>
        <dbReference type="ARBA" id="ARBA00017473"/>
    </source>
</evidence>
<dbReference type="EMBL" id="QFXC01000013">
    <property type="protein sequence ID" value="RDH81437.1"/>
    <property type="molecule type" value="Genomic_DNA"/>
</dbReference>
<evidence type="ECO:0000256" key="5">
    <source>
        <dbReference type="ARBA" id="ARBA00022741"/>
    </source>
</evidence>
<dbReference type="SUPFAM" id="SSF55060">
    <property type="entry name" value="GHMP Kinase, C-terminal domain"/>
    <property type="match status" value="1"/>
</dbReference>
<feature type="domain" description="GHMP kinase N-terminal" evidence="11">
    <location>
        <begin position="68"/>
        <end position="144"/>
    </location>
</feature>
<dbReference type="HAMAP" id="MF_00061">
    <property type="entry name" value="IspE"/>
    <property type="match status" value="1"/>
</dbReference>
<evidence type="ECO:0000256" key="4">
    <source>
        <dbReference type="ARBA" id="ARBA00022679"/>
    </source>
</evidence>
<dbReference type="SUPFAM" id="SSF54211">
    <property type="entry name" value="Ribosomal protein S5 domain 2-like"/>
    <property type="match status" value="1"/>
</dbReference>
<dbReference type="Gene3D" id="3.30.70.890">
    <property type="entry name" value="GHMP kinase, C-terminal domain"/>
    <property type="match status" value="1"/>
</dbReference>
<evidence type="ECO:0000259" key="11">
    <source>
        <dbReference type="Pfam" id="PF00288"/>
    </source>
</evidence>
<comment type="catalytic activity">
    <reaction evidence="10">
        <text>4-CDP-2-C-methyl-D-erythritol + ATP = 4-CDP-2-C-methyl-D-erythritol 2-phosphate + ADP + H(+)</text>
        <dbReference type="Rhea" id="RHEA:18437"/>
        <dbReference type="ChEBI" id="CHEBI:15378"/>
        <dbReference type="ChEBI" id="CHEBI:30616"/>
        <dbReference type="ChEBI" id="CHEBI:57823"/>
        <dbReference type="ChEBI" id="CHEBI:57919"/>
        <dbReference type="ChEBI" id="CHEBI:456216"/>
        <dbReference type="EC" id="2.7.1.148"/>
    </reaction>
</comment>
<dbReference type="InterPro" id="IPR036554">
    <property type="entry name" value="GHMP_kinase_C_sf"/>
</dbReference>
<feature type="active site" evidence="10">
    <location>
        <position position="137"/>
    </location>
</feature>
<keyword evidence="7 10" id="KW-0067">ATP-binding</keyword>
<dbReference type="GO" id="GO:0050515">
    <property type="term" value="F:4-(cytidine 5'-diphospho)-2-C-methyl-D-erythritol kinase activity"/>
    <property type="evidence" value="ECO:0007669"/>
    <property type="project" value="UniProtKB-UniRule"/>
</dbReference>
<keyword evidence="8 10" id="KW-0414">Isoprene biosynthesis</keyword>
<comment type="pathway">
    <text evidence="10">Isoprenoid biosynthesis; isopentenyl diphosphate biosynthesis via DXP pathway; isopentenyl diphosphate from 1-deoxy-D-xylulose 5-phosphate: step 3/6.</text>
</comment>
<evidence type="ECO:0000256" key="8">
    <source>
        <dbReference type="ARBA" id="ARBA00023229"/>
    </source>
</evidence>
<protein>
    <recommendedName>
        <fullName evidence="3 10">4-diphosphocytidyl-2-C-methyl-D-erythritol kinase</fullName>
        <shortName evidence="10">CMK</shortName>
        <ecNumber evidence="2 10">2.7.1.148</ecNumber>
    </recommendedName>
    <alternativeName>
        <fullName evidence="9 10">4-(cytidine-5'-diphospho)-2-C-methyl-D-erythritol kinase</fullName>
    </alternativeName>
</protein>
<dbReference type="EC" id="2.7.1.148" evidence="2 10"/>
<comment type="caution">
    <text evidence="13">The sequence shown here is derived from an EMBL/GenBank/DDBJ whole genome shotgun (WGS) entry which is preliminary data.</text>
</comment>
<dbReference type="InterPro" id="IPR014721">
    <property type="entry name" value="Ribsml_uS5_D2-typ_fold_subgr"/>
</dbReference>
<evidence type="ECO:0000313" key="14">
    <source>
        <dbReference type="Proteomes" id="UP000254266"/>
    </source>
</evidence>
<evidence type="ECO:0000256" key="6">
    <source>
        <dbReference type="ARBA" id="ARBA00022777"/>
    </source>
</evidence>
<dbReference type="Proteomes" id="UP000254266">
    <property type="component" value="Unassembled WGS sequence"/>
</dbReference>
<dbReference type="GO" id="GO:0016114">
    <property type="term" value="P:terpenoid biosynthetic process"/>
    <property type="evidence" value="ECO:0007669"/>
    <property type="project" value="UniProtKB-UniRule"/>
</dbReference>
<feature type="binding site" evidence="10">
    <location>
        <begin position="95"/>
        <end position="105"/>
    </location>
    <ligand>
        <name>ATP</name>
        <dbReference type="ChEBI" id="CHEBI:30616"/>
    </ligand>
</feature>
<dbReference type="GO" id="GO:0019288">
    <property type="term" value="P:isopentenyl diphosphate biosynthetic process, methylerythritol 4-phosphate pathway"/>
    <property type="evidence" value="ECO:0007669"/>
    <property type="project" value="UniProtKB-UniRule"/>
</dbReference>
<dbReference type="UniPathway" id="UPA00056">
    <property type="reaction ID" value="UER00094"/>
</dbReference>
<dbReference type="InterPro" id="IPR004424">
    <property type="entry name" value="IspE"/>
</dbReference>
<evidence type="ECO:0000313" key="13">
    <source>
        <dbReference type="EMBL" id="RDH81437.1"/>
    </source>
</evidence>
<dbReference type="InterPro" id="IPR020568">
    <property type="entry name" value="Ribosomal_Su5_D2-typ_SF"/>
</dbReference>
<dbReference type="NCBIfam" id="TIGR00154">
    <property type="entry name" value="ispE"/>
    <property type="match status" value="1"/>
</dbReference>
<evidence type="ECO:0000256" key="2">
    <source>
        <dbReference type="ARBA" id="ARBA00012052"/>
    </source>
</evidence>
<dbReference type="GO" id="GO:0005524">
    <property type="term" value="F:ATP binding"/>
    <property type="evidence" value="ECO:0007669"/>
    <property type="project" value="UniProtKB-UniRule"/>
</dbReference>
<proteinExistence type="inferred from homology"/>
<dbReference type="AlphaFoldDB" id="A0A370DAW1"/>
<keyword evidence="5 10" id="KW-0547">Nucleotide-binding</keyword>
<dbReference type="PIRSF" id="PIRSF010376">
    <property type="entry name" value="IspE"/>
    <property type="match status" value="1"/>
</dbReference>
<keyword evidence="14" id="KW-1185">Reference proteome</keyword>
<comment type="similarity">
    <text evidence="1 10">Belongs to the GHMP kinase family. IspE subfamily.</text>
</comment>
<accession>A0A370DAW1</accession>
<dbReference type="PANTHER" id="PTHR43527:SF2">
    <property type="entry name" value="4-DIPHOSPHOCYTIDYL-2-C-METHYL-D-ERYTHRITOL KINASE, CHLOROPLASTIC"/>
    <property type="match status" value="1"/>
</dbReference>
<gene>
    <name evidence="10" type="primary">ispE</name>
    <name evidence="13" type="ORF">DIZ80_15240</name>
</gene>
<dbReference type="PANTHER" id="PTHR43527">
    <property type="entry name" value="4-DIPHOSPHOCYTIDYL-2-C-METHYL-D-ERYTHRITOL KINASE, CHLOROPLASTIC"/>
    <property type="match status" value="1"/>
</dbReference>
<sequence>MSSYQFWPAPAKLNLFLQITGQRDDGYHNLQTVFQFLDVADRLRLVVRDDGKIMRKTDNEGIKAEDDLVVKAAKALQIATGTDKGADIYLQKILPMGGGVGGGSSDAATTLMVLNHMWGTELNLEALAEIGLSLGADVPVFIHGHAAFAQGVGEKVEEISPEEAWYLVVHPEVHVSTSELFNNSQLTRDCPAIRICDLQIGTANEERVFDELGNVFEPVVAEQYPEIAEVIQFLRKYSNARLTGTGACVFATFGNKEAAQDVLAKLPDYWAAFVAKGLNRSPLQVKLAAVENDQKEN</sequence>
<dbReference type="InterPro" id="IPR013750">
    <property type="entry name" value="GHMP_kinase_C_dom"/>
</dbReference>